<feature type="region of interest" description="Disordered" evidence="1">
    <location>
        <begin position="212"/>
        <end position="242"/>
    </location>
</feature>
<evidence type="ECO:0000313" key="3">
    <source>
        <dbReference type="Proteomes" id="UP000016922"/>
    </source>
</evidence>
<protein>
    <submittedName>
        <fullName evidence="2">Uncharacterized protein</fullName>
    </submittedName>
</protein>
<evidence type="ECO:0000256" key="1">
    <source>
        <dbReference type="SAM" id="MobiDB-lite"/>
    </source>
</evidence>
<reference evidence="2 3" key="1">
    <citation type="journal article" date="2013" name="BMC Genomics">
        <title>Genomics-driven discovery of the pneumocandin biosynthetic gene cluster in the fungus Glarea lozoyensis.</title>
        <authorList>
            <person name="Chen L."/>
            <person name="Yue Q."/>
            <person name="Zhang X."/>
            <person name="Xiang M."/>
            <person name="Wang C."/>
            <person name="Li S."/>
            <person name="Che Y."/>
            <person name="Ortiz-Lopez F.J."/>
            <person name="Bills G.F."/>
            <person name="Liu X."/>
            <person name="An Z."/>
        </authorList>
    </citation>
    <scope>NUCLEOTIDE SEQUENCE [LARGE SCALE GENOMIC DNA]</scope>
    <source>
        <strain evidence="3">ATCC 20868 / MF5171</strain>
    </source>
</reference>
<dbReference type="RefSeq" id="XP_008086044.1">
    <property type="nucleotide sequence ID" value="XM_008087853.1"/>
</dbReference>
<sequence>MEDAMEVACGSPSRQLTIRTTSMHKNTHQETCDWSSEDGDNQNIYTPTSSTDSANEMIATPTSSTASQTVTESPSPAPGQENSESQPLNSSTTPNLPLDDRAEASCEAPADDEEVSDISMWPTATRTDDNAEEFDPVEVQNAVAASASFTEMALAQDIEKALKESLELLDLERLEYEPATREQHRIQSAYVEDLTAEPGYHSKEDDKFFFEEVLDDTPEPEEDENEDEDTDQPMCEDYESLI</sequence>
<evidence type="ECO:0000313" key="2">
    <source>
        <dbReference type="EMBL" id="EPE26854.1"/>
    </source>
</evidence>
<name>S3CNW3_GLAL2</name>
<dbReference type="Proteomes" id="UP000016922">
    <property type="component" value="Unassembled WGS sequence"/>
</dbReference>
<feature type="region of interest" description="Disordered" evidence="1">
    <location>
        <begin position="18"/>
        <end position="132"/>
    </location>
</feature>
<dbReference type="OrthoDB" id="10621266at2759"/>
<feature type="compositionally biased region" description="Polar residues" evidence="1">
    <location>
        <begin position="41"/>
        <end position="95"/>
    </location>
</feature>
<proteinExistence type="predicted"/>
<dbReference type="KEGG" id="glz:GLAREA_02768"/>
<dbReference type="GeneID" id="19461824"/>
<keyword evidence="3" id="KW-1185">Reference proteome</keyword>
<accession>S3CNW3</accession>
<gene>
    <name evidence="2" type="ORF">GLAREA_02768</name>
</gene>
<organism evidence="2 3">
    <name type="scientific">Glarea lozoyensis (strain ATCC 20868 / MF5171)</name>
    <dbReference type="NCBI Taxonomy" id="1116229"/>
    <lineage>
        <taxon>Eukaryota</taxon>
        <taxon>Fungi</taxon>
        <taxon>Dikarya</taxon>
        <taxon>Ascomycota</taxon>
        <taxon>Pezizomycotina</taxon>
        <taxon>Leotiomycetes</taxon>
        <taxon>Helotiales</taxon>
        <taxon>Helotiaceae</taxon>
        <taxon>Glarea</taxon>
    </lineage>
</organism>
<dbReference type="EMBL" id="KE145370">
    <property type="protein sequence ID" value="EPE26854.1"/>
    <property type="molecule type" value="Genomic_DNA"/>
</dbReference>
<dbReference type="HOGENOM" id="CLU_1147283_0_0_1"/>
<dbReference type="AlphaFoldDB" id="S3CNW3"/>